<dbReference type="PANTHER" id="PTHR41521:SF4">
    <property type="entry name" value="BLR0684 PROTEIN"/>
    <property type="match status" value="1"/>
</dbReference>
<proteinExistence type="predicted"/>
<dbReference type="Proteomes" id="UP001156641">
    <property type="component" value="Unassembled WGS sequence"/>
</dbReference>
<dbReference type="InterPro" id="IPR010753">
    <property type="entry name" value="DUF1330"/>
</dbReference>
<evidence type="ECO:0000313" key="2">
    <source>
        <dbReference type="EMBL" id="GLR68743.1"/>
    </source>
</evidence>
<protein>
    <recommendedName>
        <fullName evidence="1">DUF1330 domain-containing protein</fullName>
    </recommendedName>
</protein>
<evidence type="ECO:0000259" key="1">
    <source>
        <dbReference type="Pfam" id="PF07045"/>
    </source>
</evidence>
<accession>A0ABQ6ABR2</accession>
<sequence>MPCYVAGQLNVHDWELYNKYIAAFVELFPGYDGRALAADNAPSVIEGEWPFSRFALLEFRDRAEAERWYHSPEYQDAIKNFRWPAASGSLLFIEGFPRRK</sequence>
<dbReference type="Gene3D" id="3.30.70.100">
    <property type="match status" value="1"/>
</dbReference>
<dbReference type="RefSeq" id="WP_284259601.1">
    <property type="nucleotide sequence ID" value="NZ_BSOS01000094.1"/>
</dbReference>
<organism evidence="2 3">
    <name type="scientific">Acidocella aquatica</name>
    <dbReference type="NCBI Taxonomy" id="1922313"/>
    <lineage>
        <taxon>Bacteria</taxon>
        <taxon>Pseudomonadati</taxon>
        <taxon>Pseudomonadota</taxon>
        <taxon>Alphaproteobacteria</taxon>
        <taxon>Acetobacterales</taxon>
        <taxon>Acidocellaceae</taxon>
        <taxon>Acidocella</taxon>
    </lineage>
</organism>
<dbReference type="EMBL" id="BSOS01000094">
    <property type="protein sequence ID" value="GLR68743.1"/>
    <property type="molecule type" value="Genomic_DNA"/>
</dbReference>
<name>A0ABQ6ABR2_9PROT</name>
<keyword evidence="3" id="KW-1185">Reference proteome</keyword>
<dbReference type="Pfam" id="PF07045">
    <property type="entry name" value="DUF1330"/>
    <property type="match status" value="1"/>
</dbReference>
<comment type="caution">
    <text evidence="2">The sequence shown here is derived from an EMBL/GenBank/DDBJ whole genome shotgun (WGS) entry which is preliminary data.</text>
</comment>
<dbReference type="PANTHER" id="PTHR41521">
    <property type="match status" value="1"/>
</dbReference>
<feature type="domain" description="DUF1330" evidence="1">
    <location>
        <begin position="3"/>
        <end position="96"/>
    </location>
</feature>
<dbReference type="InterPro" id="IPR011008">
    <property type="entry name" value="Dimeric_a/b-barrel"/>
</dbReference>
<evidence type="ECO:0000313" key="3">
    <source>
        <dbReference type="Proteomes" id="UP001156641"/>
    </source>
</evidence>
<gene>
    <name evidence="2" type="ORF">GCM10010909_34250</name>
</gene>
<dbReference type="SUPFAM" id="SSF54909">
    <property type="entry name" value="Dimeric alpha+beta barrel"/>
    <property type="match status" value="1"/>
</dbReference>
<reference evidence="3" key="1">
    <citation type="journal article" date="2019" name="Int. J. Syst. Evol. Microbiol.">
        <title>The Global Catalogue of Microorganisms (GCM) 10K type strain sequencing project: providing services to taxonomists for standard genome sequencing and annotation.</title>
        <authorList>
            <consortium name="The Broad Institute Genomics Platform"/>
            <consortium name="The Broad Institute Genome Sequencing Center for Infectious Disease"/>
            <person name="Wu L."/>
            <person name="Ma J."/>
        </authorList>
    </citation>
    <scope>NUCLEOTIDE SEQUENCE [LARGE SCALE GENOMIC DNA]</scope>
    <source>
        <strain evidence="3">NBRC 112502</strain>
    </source>
</reference>